<keyword evidence="1" id="KW-0812">Transmembrane</keyword>
<evidence type="ECO:0000313" key="3">
    <source>
        <dbReference type="Proteomes" id="UP000813461"/>
    </source>
</evidence>
<dbReference type="EMBL" id="JAGMVJ010000015">
    <property type="protein sequence ID" value="KAH7080824.1"/>
    <property type="molecule type" value="Genomic_DNA"/>
</dbReference>
<dbReference type="AlphaFoldDB" id="A0A8K0QZV9"/>
<feature type="transmembrane region" description="Helical" evidence="1">
    <location>
        <begin position="213"/>
        <end position="234"/>
    </location>
</feature>
<feature type="transmembrane region" description="Helical" evidence="1">
    <location>
        <begin position="125"/>
        <end position="147"/>
    </location>
</feature>
<sequence length="243" mass="27885">MSINQFERIVDVFTLDNKPVLVATAVACLVGLFQYFICIRVFIKEGKTPLPFWMHSFYLAHDSTWCYLARQAASRHDNHWYLSAFSNGLGFWSMMEIWCIYKIIMEDRKGTFSAFFGPSPPLSSVLGYTIAQVSSMYAIIFLGIILMGDDCMLQWNCLTNVVMVVGPTHEYLRRGSRKGLPVSFCLLCVVGTLWTFAPFGMWVLIIPEMFDRPAFYAAGAILQIYSIWCFQIVYRYPSKTKKV</sequence>
<keyword evidence="1" id="KW-1133">Transmembrane helix</keyword>
<name>A0A8K0QZV9_9PLEO</name>
<keyword evidence="3" id="KW-1185">Reference proteome</keyword>
<evidence type="ECO:0000313" key="2">
    <source>
        <dbReference type="EMBL" id="KAH7080824.1"/>
    </source>
</evidence>
<comment type="caution">
    <text evidence="2">The sequence shown here is derived from an EMBL/GenBank/DDBJ whole genome shotgun (WGS) entry which is preliminary data.</text>
</comment>
<feature type="transmembrane region" description="Helical" evidence="1">
    <location>
        <begin position="20"/>
        <end position="43"/>
    </location>
</feature>
<accession>A0A8K0QZV9</accession>
<gene>
    <name evidence="2" type="ORF">FB567DRAFT_531830</name>
</gene>
<organism evidence="2 3">
    <name type="scientific">Paraphoma chrysanthemicola</name>
    <dbReference type="NCBI Taxonomy" id="798071"/>
    <lineage>
        <taxon>Eukaryota</taxon>
        <taxon>Fungi</taxon>
        <taxon>Dikarya</taxon>
        <taxon>Ascomycota</taxon>
        <taxon>Pezizomycotina</taxon>
        <taxon>Dothideomycetes</taxon>
        <taxon>Pleosporomycetidae</taxon>
        <taxon>Pleosporales</taxon>
        <taxon>Pleosporineae</taxon>
        <taxon>Phaeosphaeriaceae</taxon>
        <taxon>Paraphoma</taxon>
    </lineage>
</organism>
<keyword evidence="1" id="KW-0472">Membrane</keyword>
<evidence type="ECO:0000256" key="1">
    <source>
        <dbReference type="SAM" id="Phobius"/>
    </source>
</evidence>
<protein>
    <submittedName>
        <fullName evidence="2">Uncharacterized protein</fullName>
    </submittedName>
</protein>
<feature type="transmembrane region" description="Helical" evidence="1">
    <location>
        <begin position="184"/>
        <end position="207"/>
    </location>
</feature>
<reference evidence="2" key="1">
    <citation type="journal article" date="2021" name="Nat. Commun.">
        <title>Genetic determinants of endophytism in the Arabidopsis root mycobiome.</title>
        <authorList>
            <person name="Mesny F."/>
            <person name="Miyauchi S."/>
            <person name="Thiergart T."/>
            <person name="Pickel B."/>
            <person name="Atanasova L."/>
            <person name="Karlsson M."/>
            <person name="Huettel B."/>
            <person name="Barry K.W."/>
            <person name="Haridas S."/>
            <person name="Chen C."/>
            <person name="Bauer D."/>
            <person name="Andreopoulos W."/>
            <person name="Pangilinan J."/>
            <person name="LaButti K."/>
            <person name="Riley R."/>
            <person name="Lipzen A."/>
            <person name="Clum A."/>
            <person name="Drula E."/>
            <person name="Henrissat B."/>
            <person name="Kohler A."/>
            <person name="Grigoriev I.V."/>
            <person name="Martin F.M."/>
            <person name="Hacquard S."/>
        </authorList>
    </citation>
    <scope>NUCLEOTIDE SEQUENCE</scope>
    <source>
        <strain evidence="2">MPI-SDFR-AT-0120</strain>
    </source>
</reference>
<proteinExistence type="predicted"/>
<dbReference type="OrthoDB" id="5185882at2759"/>
<dbReference type="Proteomes" id="UP000813461">
    <property type="component" value="Unassembled WGS sequence"/>
</dbReference>